<comment type="caution">
    <text evidence="1">The sequence shown here is derived from an EMBL/GenBank/DDBJ whole genome shotgun (WGS) entry which is preliminary data.</text>
</comment>
<dbReference type="EMBL" id="SMCR01000001">
    <property type="protein sequence ID" value="TCW00009.1"/>
    <property type="molecule type" value="Genomic_DNA"/>
</dbReference>
<organism evidence="1 2">
    <name type="scientific">Biostraticola tofi</name>
    <dbReference type="NCBI Taxonomy" id="466109"/>
    <lineage>
        <taxon>Bacteria</taxon>
        <taxon>Pseudomonadati</taxon>
        <taxon>Pseudomonadota</taxon>
        <taxon>Gammaproteobacteria</taxon>
        <taxon>Enterobacterales</taxon>
        <taxon>Bruguierivoracaceae</taxon>
        <taxon>Biostraticola</taxon>
    </lineage>
</organism>
<name>A0A4R3Z4M1_9GAMM</name>
<gene>
    <name evidence="1" type="ORF">EDC52_101351</name>
</gene>
<reference evidence="1 2" key="1">
    <citation type="submission" date="2019-03" db="EMBL/GenBank/DDBJ databases">
        <title>Genomic Encyclopedia of Type Strains, Phase IV (KMG-IV): sequencing the most valuable type-strain genomes for metagenomic binning, comparative biology and taxonomic classification.</title>
        <authorList>
            <person name="Goeker M."/>
        </authorList>
    </citation>
    <scope>NUCLEOTIDE SEQUENCE [LARGE SCALE GENOMIC DNA]</scope>
    <source>
        <strain evidence="1 2">DSM 19580</strain>
    </source>
</reference>
<dbReference type="AlphaFoldDB" id="A0A4R3Z4M1"/>
<evidence type="ECO:0000313" key="2">
    <source>
        <dbReference type="Proteomes" id="UP000295719"/>
    </source>
</evidence>
<keyword evidence="2" id="KW-1185">Reference proteome</keyword>
<accession>A0A4R3Z4M1</accession>
<dbReference type="Proteomes" id="UP000295719">
    <property type="component" value="Unassembled WGS sequence"/>
</dbReference>
<dbReference type="OrthoDB" id="2646363at2"/>
<protein>
    <submittedName>
        <fullName evidence="1">Uncharacterized protein (DUF697 family)</fullName>
    </submittedName>
</protein>
<dbReference type="RefSeq" id="WP_131863533.1">
    <property type="nucleotide sequence ID" value="NZ_SMCR01000001.1"/>
</dbReference>
<proteinExistence type="predicted"/>
<sequence>MIQTREELDKVRAECRRMVTRRAGLSAGAAVIPIPGLDIGADVSLLLALLPSINEKFGLTPEQINRLHPNRKKYTFVAITGVGSRLIGKTITRELVTLVLKKVGVKVATKSVAKYVPFIGQAAAAGLSFSAMRILGNAHIEDCYKVVEQVLADTELPTGGHAA</sequence>
<evidence type="ECO:0000313" key="1">
    <source>
        <dbReference type="EMBL" id="TCW00009.1"/>
    </source>
</evidence>